<proteinExistence type="predicted"/>
<dbReference type="Proteomes" id="UP001153334">
    <property type="component" value="Unassembled WGS sequence"/>
</dbReference>
<comment type="caution">
    <text evidence="1">The sequence shown here is derived from an EMBL/GenBank/DDBJ whole genome shotgun (WGS) entry which is preliminary data.</text>
</comment>
<protein>
    <submittedName>
        <fullName evidence="1">Uncharacterized protein</fullName>
    </submittedName>
</protein>
<keyword evidence="2" id="KW-1185">Reference proteome</keyword>
<accession>A0ACC2IRC4</accession>
<sequence length="203" mass="23283">MLGAREDPIARRRRLATKYKEIELRTIPTLFDPQEDTQVPLWPPGTASAQRHWDWIAVLDGMVQILNTPSEDGNAEIVDNIAKAAPANDNELWVSMDFDIALENMAHWRKLLADVWKAAMDDPELMTVANVFVGNRSGSNVLHEWYDNEIFRFEILARAAENDENGLAGELQAIFDSIHKREGREEMQKYATSIRNQKEFFKV</sequence>
<organism evidence="1 2">
    <name type="scientific">Nemania bipapillata</name>
    <dbReference type="NCBI Taxonomy" id="110536"/>
    <lineage>
        <taxon>Eukaryota</taxon>
        <taxon>Fungi</taxon>
        <taxon>Dikarya</taxon>
        <taxon>Ascomycota</taxon>
        <taxon>Pezizomycotina</taxon>
        <taxon>Sordariomycetes</taxon>
        <taxon>Xylariomycetidae</taxon>
        <taxon>Xylariales</taxon>
        <taxon>Xylariaceae</taxon>
        <taxon>Nemania</taxon>
    </lineage>
</organism>
<gene>
    <name evidence="1" type="ORF">ONZ43_g4166</name>
</gene>
<evidence type="ECO:0000313" key="2">
    <source>
        <dbReference type="Proteomes" id="UP001153334"/>
    </source>
</evidence>
<dbReference type="EMBL" id="JAPESX010001080">
    <property type="protein sequence ID" value="KAJ8117639.1"/>
    <property type="molecule type" value="Genomic_DNA"/>
</dbReference>
<evidence type="ECO:0000313" key="1">
    <source>
        <dbReference type="EMBL" id="KAJ8117639.1"/>
    </source>
</evidence>
<name>A0ACC2IRC4_9PEZI</name>
<reference evidence="1" key="1">
    <citation type="submission" date="2022-11" db="EMBL/GenBank/DDBJ databases">
        <title>Genome Sequence of Nemania bipapillata.</title>
        <authorList>
            <person name="Buettner E."/>
        </authorList>
    </citation>
    <scope>NUCLEOTIDE SEQUENCE</scope>
    <source>
        <strain evidence="1">CP14</strain>
    </source>
</reference>